<evidence type="ECO:0000256" key="5">
    <source>
        <dbReference type="SAM" id="MobiDB-lite"/>
    </source>
</evidence>
<feature type="region of interest" description="Disordered" evidence="5">
    <location>
        <begin position="753"/>
        <end position="779"/>
    </location>
</feature>
<keyword evidence="3 4" id="KW-0175">Coiled coil</keyword>
<dbReference type="GO" id="GO:0006888">
    <property type="term" value="P:endoplasmic reticulum to Golgi vesicle-mediated transport"/>
    <property type="evidence" value="ECO:0007669"/>
    <property type="project" value="TreeGrafter"/>
</dbReference>
<dbReference type="PANTHER" id="PTHR18921:SF2">
    <property type="entry name" value="THYROID RECEPTOR-INTERACTING PROTEIN 11"/>
    <property type="match status" value="1"/>
</dbReference>
<evidence type="ECO:0000256" key="2">
    <source>
        <dbReference type="ARBA" id="ARBA00023034"/>
    </source>
</evidence>
<dbReference type="GO" id="GO:0005794">
    <property type="term" value="C:Golgi apparatus"/>
    <property type="evidence" value="ECO:0007669"/>
    <property type="project" value="UniProtKB-SubCell"/>
</dbReference>
<feature type="coiled-coil region" evidence="4">
    <location>
        <begin position="52"/>
        <end position="79"/>
    </location>
</feature>
<feature type="compositionally biased region" description="Low complexity" evidence="5">
    <location>
        <begin position="308"/>
        <end position="322"/>
    </location>
</feature>
<dbReference type="PANTHER" id="PTHR18921">
    <property type="entry name" value="MYOSIN HEAVY CHAIN - RELATED"/>
    <property type="match status" value="1"/>
</dbReference>
<reference evidence="7" key="1">
    <citation type="submission" date="2021-05" db="EMBL/GenBank/DDBJ databases">
        <authorList>
            <person name="Alioto T."/>
            <person name="Alioto T."/>
            <person name="Gomez Garrido J."/>
        </authorList>
    </citation>
    <scope>NUCLEOTIDE SEQUENCE</scope>
</reference>
<keyword evidence="7" id="KW-0675">Receptor</keyword>
<feature type="compositionally biased region" description="Low complexity" evidence="5">
    <location>
        <begin position="2158"/>
        <end position="2174"/>
    </location>
</feature>
<feature type="coiled-coil region" evidence="4">
    <location>
        <begin position="1853"/>
        <end position="2081"/>
    </location>
</feature>
<feature type="domain" description="GRIP" evidence="6">
    <location>
        <begin position="2079"/>
        <end position="2129"/>
    </location>
</feature>
<evidence type="ECO:0000313" key="7">
    <source>
        <dbReference type="EMBL" id="CAG6687282.1"/>
    </source>
</evidence>
<feature type="region of interest" description="Disordered" evidence="5">
    <location>
        <begin position="308"/>
        <end position="335"/>
    </location>
</feature>
<feature type="coiled-coil region" evidence="4">
    <location>
        <begin position="913"/>
        <end position="1028"/>
    </location>
</feature>
<feature type="region of interest" description="Disordered" evidence="5">
    <location>
        <begin position="2150"/>
        <end position="2205"/>
    </location>
</feature>
<feature type="coiled-coil region" evidence="4">
    <location>
        <begin position="1772"/>
        <end position="1820"/>
    </location>
</feature>
<feature type="coiled-coil region" evidence="4">
    <location>
        <begin position="1057"/>
        <end position="1091"/>
    </location>
</feature>
<dbReference type="InterPro" id="IPR000237">
    <property type="entry name" value="GRIP_dom"/>
</dbReference>
<comment type="subcellular location">
    <subcellularLocation>
        <location evidence="1">Golgi apparatus</location>
    </subcellularLocation>
</comment>
<name>A0A8D8TNI8_9HEMI</name>
<accession>A0A8D8TNI8</accession>
<evidence type="ECO:0000259" key="6">
    <source>
        <dbReference type="PROSITE" id="PS50913"/>
    </source>
</evidence>
<keyword evidence="2" id="KW-0333">Golgi apparatus</keyword>
<feature type="compositionally biased region" description="Basic and acidic residues" evidence="5">
    <location>
        <begin position="640"/>
        <end position="650"/>
    </location>
</feature>
<dbReference type="GO" id="GO:0031267">
    <property type="term" value="F:small GTPase binding"/>
    <property type="evidence" value="ECO:0007669"/>
    <property type="project" value="TreeGrafter"/>
</dbReference>
<evidence type="ECO:0000256" key="3">
    <source>
        <dbReference type="ARBA" id="ARBA00023054"/>
    </source>
</evidence>
<feature type="region of interest" description="Disordered" evidence="5">
    <location>
        <begin position="121"/>
        <end position="147"/>
    </location>
</feature>
<feature type="region of interest" description="Disordered" evidence="5">
    <location>
        <begin position="375"/>
        <end position="405"/>
    </location>
</feature>
<evidence type="ECO:0000256" key="1">
    <source>
        <dbReference type="ARBA" id="ARBA00004555"/>
    </source>
</evidence>
<sequence length="2205" mass="253205">MAWFGGGLSKLTDEISNLGNLTREVLSDTLTDPNEDVSEVAEEALQRRPSDVPQLEEKVKRQEDVIQTLQMENELLMKKLNDQLLSLDQASPRSTLGRSFQSAADTWGEFDDDDEELADRRRRRASGTPTGGSGIFPGGDFEFDDDKENTQDELTTLKQKIEALEQENEDLLRETAEIPDLRSRIKQLNNENNMLIKSTDKFEREVESSKKLLDEQQESIVRLESQVSHLQTEVSNQNATIAELTAENAQLREAVDSQQDENSNLSTGIEQLDMQHSRDLQDLMDSKRDADRRVVTLTEQVTALQAALDAAQAPQPAQAPTPRTDNSIQTEPDLPLPLPLEQCHNGSDNSDELSEAYDMLQNEYDDLKAKFEEAVKRAKPETEPEESISNQTEASTTSSAPRNEFELMPNMDDYTEKIRTLNEEVSQLKTKENELHTRIEELEDKLQQKEDDEKSSSYNLEEKSIEISQLTEHNRFLQQEMDSLKEKQRDLMEIGHKTDDDKTTEKLEQKEEVIEQLNTELESVQTRLSEKESELESVQKTLCEKEVTINENLSHKDKLIEKLKTDLEDLKKSLHEKEREIENMGMSDELKEVIQDQEKIIEKLEADQAVIETKEAEAREKLVEQEKLVENLTAKLNEVEEKLKQEKEQESDSWNENDNWGSSSNEELGTLRKENEEIKEKLAKQEDSIARLKTHSESLQKQLIEKEMEIEEWGNNDNWGAGDNDVKLKEENAGLNKTVLELQTQLQSAQEALKSAEESLTKKEDLEDWGQSDDWGADNSELSTMRAKCSEQEKTIVELKQALAEKENELADWGENSNWGAASGGELDTLREESGRLNEKLSEQKNIISKLKSQLEAAQASSSAQPADQDRDSRIELLSRENEGLRTRVEQLGLVIENNYVQDADPSNLQDNAAQLVAEKEKLDEEVNVLSQENKELKKKLEQAVEKQKGLEEEIQQLEEDAVTLREQLEYKDQVDDSIEITLRNEIQEIRAQLQAATTLVAAAQAEKLSLDREFKELKEKYDQASEKLKAIPTTDTVDVDTLMRNLQSKEEEMCRLLDEKNTLDNIKVEKENLEVQLDHLNTTYQDKINTLIQANNDFEEKIGEQNNLQHNKNNEISDLTKRISLFEENNAFLQRTIVDLERNLDEKIKEMDEKEINFNENIEINNHKIQALTQENEKLKEQLVSLTESQQLVKQEQAQLAAAQVDETVINENEQLKRDLESVKQEAGLTIENLHNQIAHKDVEINNKVAEMNASLEKCKQYENKCNELEATLSAKMTDFSTKEQLNRSQMEELRTMLEAVQVENVSIKEMNEELFSQKNSFAENLKQEDQKVVDKYKQQIQELDAKLAEEIQSKTLAVQSLELQVKEMQDRLNNYAHVENELGQYRNQVLHLEQTQTQLMTERTQWIHEFELKNNALSDLQKQLNEYNSKMTQSNQVDQELGAVKAQIQELELTKQELLRQVNEQSISSNFLRNELEALQDQFNQTKTNNERLEQEKNTLMETRAALEAKLKEFTEKENQYRAQFTQFEQTEHKLNEELARKDETIATLSASQEQGKSVASIEEIIKEKDNTLAEMMKTCEAKDLKLTELQQTVDKYVSEKYQFEKEALDLRNTLTEYENELQLVRATSEDLEYQLQERDKLVQELNQMKESFFVGDTKDSVRYSDEEHVKELRELQLMNESLHNEMYRSATEIENMKETICYLEQYNLQLRKSPQQSAEVALLSGQLEEQKRMYQELVKTVTTKHEESVRYHNEIQRLNGVLSAQLPRLSELGNQVNNLEQQLKATSEALATKERHLAETKEKLSVTQSQLEEVTQLMHSNERPEADGQAVQESVVQALHVAPVEASRERDELSQRVQSLQDEKAMLLTEINDLRLNQNNLYNENERLKQHLLHIEEENTVELVKAEDNIQKLSAQLREAEERVKSSATAYTSASVRSNQQVESLSHQVKSLSEHNNKLQEKLLTAEQLVEKHQASLTNLQIVLEQFQADKENEITQGLEFLQGELNNSYAKNNELCQTINSLQHQLAEARDNLSAAARLSDELHQKTLTIEQLNLKVEELLEELNKRDAKLKEVNNGGKVDKCLVTNMLCNFLTAPSRPARRQALQVLASVIDMSSGDRQRIGLEPSQAFNPNQSLSEAFVQFLENESSPRPNTQTSTPVSRRTSTTTSPLIFPETALPSLPQFPPMTPGSMLKDVLHSDS</sequence>
<evidence type="ECO:0000256" key="4">
    <source>
        <dbReference type="SAM" id="Coils"/>
    </source>
</evidence>
<dbReference type="GO" id="GO:0007030">
    <property type="term" value="P:Golgi organization"/>
    <property type="evidence" value="ECO:0007669"/>
    <property type="project" value="TreeGrafter"/>
</dbReference>
<feature type="region of interest" description="Disordered" evidence="5">
    <location>
        <begin position="640"/>
        <end position="676"/>
    </location>
</feature>
<feature type="compositionally biased region" description="Polar residues" evidence="5">
    <location>
        <begin position="656"/>
        <end position="667"/>
    </location>
</feature>
<proteinExistence type="predicted"/>
<feature type="coiled-coil region" evidence="4">
    <location>
        <begin position="147"/>
        <end position="300"/>
    </location>
</feature>
<protein>
    <submittedName>
        <fullName evidence="7">Thyroid receptor-interacting protein 11</fullName>
    </submittedName>
</protein>
<organism evidence="7">
    <name type="scientific">Cacopsylla melanoneura</name>
    <dbReference type="NCBI Taxonomy" id="428564"/>
    <lineage>
        <taxon>Eukaryota</taxon>
        <taxon>Metazoa</taxon>
        <taxon>Ecdysozoa</taxon>
        <taxon>Arthropoda</taxon>
        <taxon>Hexapoda</taxon>
        <taxon>Insecta</taxon>
        <taxon>Pterygota</taxon>
        <taxon>Neoptera</taxon>
        <taxon>Paraneoptera</taxon>
        <taxon>Hemiptera</taxon>
        <taxon>Sternorrhyncha</taxon>
        <taxon>Psylloidea</taxon>
        <taxon>Psyllidae</taxon>
        <taxon>Psyllinae</taxon>
        <taxon>Cacopsylla</taxon>
    </lineage>
</organism>
<feature type="compositionally biased region" description="Basic and acidic residues" evidence="5">
    <location>
        <begin position="754"/>
        <end position="765"/>
    </location>
</feature>
<dbReference type="PROSITE" id="PS50913">
    <property type="entry name" value="GRIP"/>
    <property type="match status" value="1"/>
</dbReference>
<feature type="compositionally biased region" description="Polar residues" evidence="5">
    <location>
        <begin position="387"/>
        <end position="401"/>
    </location>
</feature>
<feature type="region of interest" description="Disordered" evidence="5">
    <location>
        <begin position="432"/>
        <end position="460"/>
    </location>
</feature>
<feature type="coiled-coil region" evidence="4">
    <location>
        <begin position="1117"/>
        <end position="1526"/>
    </location>
</feature>
<feature type="coiled-coil region" evidence="4">
    <location>
        <begin position="1603"/>
        <end position="1654"/>
    </location>
</feature>
<dbReference type="EMBL" id="HBUF01280678">
    <property type="protein sequence ID" value="CAG6687282.1"/>
    <property type="molecule type" value="Transcribed_RNA"/>
</dbReference>
<dbReference type="Gene3D" id="1.20.5.340">
    <property type="match status" value="1"/>
</dbReference>